<accession>A0A7Y6URT2</accession>
<keyword evidence="4" id="KW-1185">Reference proteome</keyword>
<dbReference type="SUPFAM" id="SSF53807">
    <property type="entry name" value="Helical backbone' metal receptor"/>
    <property type="match status" value="1"/>
</dbReference>
<sequence>MIRYLGCAVGALLALMPLAIEAKPFTDAAGRTVELPDHIGKVLAAGPPASVLIYAIAPEKLAGWVREPKEDEKPYLMEAVRGLPTYGRLTGKGGTANIEAVLAAKPDVIIDVGTVDATYASLADKVQSQTGIPYVLIDGSFGKSAETLRSLGVMLGAEERAGKLADYADETLSELGATMAAVPADKRPRVYYGRGPDGLETGLAGSINLEILEAAGAVNVAASSGKGSLTQVSPEQVLAWNPEVIIAASRKFASAVAADPVWSKVQAVEKGQVFIPPSLPFGWFDSPPGINRLIGIRWLEALLYGDIYKGDLKAEAREFYKLFYQVDLDDAELATLLKGALPEAQ</sequence>
<dbReference type="RefSeq" id="WP_176356472.1">
    <property type="nucleotide sequence ID" value="NZ_JABWDU010000013.1"/>
</dbReference>
<dbReference type="InterPro" id="IPR050902">
    <property type="entry name" value="ABC_Transporter_SBP"/>
</dbReference>
<dbReference type="AlphaFoldDB" id="A0A7Y6URT2"/>
<evidence type="ECO:0000313" key="3">
    <source>
        <dbReference type="EMBL" id="NVD43143.1"/>
    </source>
</evidence>
<dbReference type="Proteomes" id="UP000520198">
    <property type="component" value="Unassembled WGS sequence"/>
</dbReference>
<keyword evidence="1" id="KW-0732">Signal</keyword>
<dbReference type="InterPro" id="IPR002491">
    <property type="entry name" value="ABC_transptr_periplasmic_BD"/>
</dbReference>
<comment type="caution">
    <text evidence="3">The sequence shown here is derived from an EMBL/GenBank/DDBJ whole genome shotgun (WGS) entry which is preliminary data.</text>
</comment>
<gene>
    <name evidence="3" type="ORF">HT585_30190</name>
</gene>
<dbReference type="Gene3D" id="3.40.50.1980">
    <property type="entry name" value="Nitrogenase molybdenum iron protein domain"/>
    <property type="match status" value="2"/>
</dbReference>
<feature type="chain" id="PRO_5030762691" evidence="1">
    <location>
        <begin position="23"/>
        <end position="345"/>
    </location>
</feature>
<protein>
    <submittedName>
        <fullName evidence="3">Iron ABC transporter substrate-binding protein</fullName>
    </submittedName>
</protein>
<feature type="domain" description="Fe/B12 periplasmic-binding" evidence="2">
    <location>
        <begin position="41"/>
        <end position="307"/>
    </location>
</feature>
<evidence type="ECO:0000256" key="1">
    <source>
        <dbReference type="SAM" id="SignalP"/>
    </source>
</evidence>
<evidence type="ECO:0000259" key="2">
    <source>
        <dbReference type="PROSITE" id="PS50983"/>
    </source>
</evidence>
<reference evidence="3 4" key="1">
    <citation type="submission" date="2020-06" db="EMBL/GenBank/DDBJ databases">
        <authorList>
            <person name="Grouzdev D.S."/>
        </authorList>
    </citation>
    <scope>NUCLEOTIDE SEQUENCE [LARGE SCALE GENOMIC DNA]</scope>
    <source>
        <strain evidence="3 4">HO-A22</strain>
    </source>
</reference>
<dbReference type="CDD" id="cd01147">
    <property type="entry name" value="HemV-2"/>
    <property type="match status" value="1"/>
</dbReference>
<name>A0A7Y6URT2_9HYPH</name>
<dbReference type="EMBL" id="JABWDU010000013">
    <property type="protein sequence ID" value="NVD43143.1"/>
    <property type="molecule type" value="Genomic_DNA"/>
</dbReference>
<dbReference type="Gene3D" id="1.20.58.2180">
    <property type="match status" value="1"/>
</dbReference>
<feature type="signal peptide" evidence="1">
    <location>
        <begin position="1"/>
        <end position="22"/>
    </location>
</feature>
<dbReference type="PROSITE" id="PS50983">
    <property type="entry name" value="FE_B12_PBP"/>
    <property type="match status" value="1"/>
</dbReference>
<organism evidence="3 4">
    <name type="scientific">Ensifer oleiphilus</name>
    <dbReference type="NCBI Taxonomy" id="2742698"/>
    <lineage>
        <taxon>Bacteria</taxon>
        <taxon>Pseudomonadati</taxon>
        <taxon>Pseudomonadota</taxon>
        <taxon>Alphaproteobacteria</taxon>
        <taxon>Hyphomicrobiales</taxon>
        <taxon>Rhizobiaceae</taxon>
        <taxon>Sinorhizobium/Ensifer group</taxon>
        <taxon>Ensifer</taxon>
    </lineage>
</organism>
<dbReference type="PANTHER" id="PTHR30535:SF34">
    <property type="entry name" value="MOLYBDATE-BINDING PROTEIN MOLA"/>
    <property type="match status" value="1"/>
</dbReference>
<dbReference type="PANTHER" id="PTHR30535">
    <property type="entry name" value="VITAMIN B12-BINDING PROTEIN"/>
    <property type="match status" value="1"/>
</dbReference>
<dbReference type="Pfam" id="PF01497">
    <property type="entry name" value="Peripla_BP_2"/>
    <property type="match status" value="1"/>
</dbReference>
<proteinExistence type="predicted"/>
<dbReference type="GO" id="GO:0071281">
    <property type="term" value="P:cellular response to iron ion"/>
    <property type="evidence" value="ECO:0007669"/>
    <property type="project" value="TreeGrafter"/>
</dbReference>
<evidence type="ECO:0000313" key="4">
    <source>
        <dbReference type="Proteomes" id="UP000520198"/>
    </source>
</evidence>